<proteinExistence type="inferred from homology"/>
<dbReference type="Bgee" id="ENSORLG00000015486">
    <property type="expression patterns" value="Expressed in ovary and 14 other cell types or tissues"/>
</dbReference>
<evidence type="ECO:0000256" key="1">
    <source>
        <dbReference type="ARBA" id="ARBA00004123"/>
    </source>
</evidence>
<keyword evidence="5" id="KW-0238">DNA-binding</keyword>
<protein>
    <recommendedName>
        <fullName evidence="3">General transcription factor IIF subunit 2</fullName>
    </recommendedName>
    <alternativeName>
        <fullName evidence="8">Transcription initiation factor IIF subunit beta</fullName>
    </alternativeName>
</protein>
<dbReference type="Pfam" id="PF02270">
    <property type="entry name" value="TFIIF_beta"/>
    <property type="match status" value="1"/>
</dbReference>
<evidence type="ECO:0000256" key="8">
    <source>
        <dbReference type="ARBA" id="ARBA00033388"/>
    </source>
</evidence>
<dbReference type="Proteomes" id="UP000001038">
    <property type="component" value="Chromosome 21"/>
</dbReference>
<dbReference type="PANTHER" id="PTHR10445">
    <property type="entry name" value="GENERAL TRANSCRIPTION FACTOR IIF SUBUNIT 2"/>
    <property type="match status" value="1"/>
</dbReference>
<comment type="similarity">
    <text evidence="2">Belongs to the TFIIF beta subunit family.</text>
</comment>
<accession>A0A3B3H7T0</accession>
<organism evidence="10 11">
    <name type="scientific">Oryzias latipes</name>
    <name type="common">Japanese rice fish</name>
    <name type="synonym">Japanese killifish</name>
    <dbReference type="NCBI Taxonomy" id="8090"/>
    <lineage>
        <taxon>Eukaryota</taxon>
        <taxon>Metazoa</taxon>
        <taxon>Chordata</taxon>
        <taxon>Craniata</taxon>
        <taxon>Vertebrata</taxon>
        <taxon>Euteleostomi</taxon>
        <taxon>Actinopterygii</taxon>
        <taxon>Neopterygii</taxon>
        <taxon>Teleostei</taxon>
        <taxon>Neoteleostei</taxon>
        <taxon>Acanthomorphata</taxon>
        <taxon>Ovalentaria</taxon>
        <taxon>Atherinomorphae</taxon>
        <taxon>Beloniformes</taxon>
        <taxon>Adrianichthyidae</taxon>
        <taxon>Oryziinae</taxon>
        <taxon>Oryzias</taxon>
    </lineage>
</organism>
<evidence type="ECO:0000256" key="2">
    <source>
        <dbReference type="ARBA" id="ARBA00009543"/>
    </source>
</evidence>
<gene>
    <name evidence="10" type="primary">GTF2F2</name>
</gene>
<comment type="subcellular location">
    <subcellularLocation>
        <location evidence="1">Nucleus</location>
    </subcellularLocation>
</comment>
<reference evidence="10" key="3">
    <citation type="submission" date="2025-09" db="UniProtKB">
        <authorList>
            <consortium name="Ensembl"/>
        </authorList>
    </citation>
    <scope>IDENTIFICATION</scope>
    <source>
        <strain evidence="10">Hd-rR</strain>
    </source>
</reference>
<dbReference type="Ensembl" id="ENSORLT00000027302.1">
    <property type="protein sequence ID" value="ENSORLP00000027984.1"/>
    <property type="gene ID" value="ENSORLG00000015486.2"/>
</dbReference>
<dbReference type="InParanoid" id="A0A3B3H7T0"/>
<keyword evidence="4" id="KW-0805">Transcription regulation</keyword>
<dbReference type="GeneTree" id="ENSGT00390000016051"/>
<evidence type="ECO:0000256" key="4">
    <source>
        <dbReference type="ARBA" id="ARBA00023015"/>
    </source>
</evidence>
<dbReference type="InterPro" id="IPR036388">
    <property type="entry name" value="WH-like_DNA-bd_sf"/>
</dbReference>
<dbReference type="STRING" id="8090.ENSORLP00000027984"/>
<evidence type="ECO:0000256" key="7">
    <source>
        <dbReference type="ARBA" id="ARBA00023242"/>
    </source>
</evidence>
<evidence type="ECO:0000256" key="3">
    <source>
        <dbReference type="ARBA" id="ARBA00020815"/>
    </source>
</evidence>
<dbReference type="GO" id="GO:0006368">
    <property type="term" value="P:transcription elongation by RNA polymerase II"/>
    <property type="evidence" value="ECO:0007669"/>
    <property type="project" value="UniProtKB-ARBA"/>
</dbReference>
<reference evidence="10" key="2">
    <citation type="submission" date="2025-08" db="UniProtKB">
        <authorList>
            <consortium name="Ensembl"/>
        </authorList>
    </citation>
    <scope>IDENTIFICATION</scope>
    <source>
        <strain evidence="10">Hd-rR</strain>
    </source>
</reference>
<evidence type="ECO:0000256" key="6">
    <source>
        <dbReference type="ARBA" id="ARBA00023163"/>
    </source>
</evidence>
<evidence type="ECO:0000313" key="11">
    <source>
        <dbReference type="Proteomes" id="UP000001038"/>
    </source>
</evidence>
<keyword evidence="7" id="KW-0539">Nucleus</keyword>
<reference evidence="10 11" key="1">
    <citation type="journal article" date="2007" name="Nature">
        <title>The medaka draft genome and insights into vertebrate genome evolution.</title>
        <authorList>
            <person name="Kasahara M."/>
            <person name="Naruse K."/>
            <person name="Sasaki S."/>
            <person name="Nakatani Y."/>
            <person name="Qu W."/>
            <person name="Ahsan B."/>
            <person name="Yamada T."/>
            <person name="Nagayasu Y."/>
            <person name="Doi K."/>
            <person name="Kasai Y."/>
            <person name="Jindo T."/>
            <person name="Kobayashi D."/>
            <person name="Shimada A."/>
            <person name="Toyoda A."/>
            <person name="Kuroki Y."/>
            <person name="Fujiyama A."/>
            <person name="Sasaki T."/>
            <person name="Shimizu A."/>
            <person name="Asakawa S."/>
            <person name="Shimizu N."/>
            <person name="Hashimoto S."/>
            <person name="Yang J."/>
            <person name="Lee Y."/>
            <person name="Matsushima K."/>
            <person name="Sugano S."/>
            <person name="Sakaizumi M."/>
            <person name="Narita T."/>
            <person name="Ohishi K."/>
            <person name="Haga S."/>
            <person name="Ohta F."/>
            <person name="Nomoto H."/>
            <person name="Nogata K."/>
            <person name="Morishita T."/>
            <person name="Endo T."/>
            <person name="Shin-I T."/>
            <person name="Takeda H."/>
            <person name="Morishita S."/>
            <person name="Kohara Y."/>
        </authorList>
    </citation>
    <scope>NUCLEOTIDE SEQUENCE [LARGE SCALE GENOMIC DNA]</scope>
    <source>
        <strain evidence="10 11">Hd-rR</strain>
    </source>
</reference>
<dbReference type="AlphaFoldDB" id="A0A3B3H7T0"/>
<dbReference type="PANTHER" id="PTHR10445:SF0">
    <property type="entry name" value="GENERAL TRANSCRIPTION FACTOR IIF SUBUNIT 2"/>
    <property type="match status" value="1"/>
</dbReference>
<dbReference type="InterPro" id="IPR040450">
    <property type="entry name" value="TFIIF_beta_HTH"/>
</dbReference>
<dbReference type="GO" id="GO:0005674">
    <property type="term" value="C:transcription factor TFIIF complex"/>
    <property type="evidence" value="ECO:0000318"/>
    <property type="project" value="GO_Central"/>
</dbReference>
<dbReference type="Gene3D" id="1.10.10.10">
    <property type="entry name" value="Winged helix-like DNA-binding domain superfamily/Winged helix DNA-binding domain"/>
    <property type="match status" value="1"/>
</dbReference>
<evidence type="ECO:0000259" key="9">
    <source>
        <dbReference type="Pfam" id="PF02270"/>
    </source>
</evidence>
<dbReference type="GO" id="GO:0003677">
    <property type="term" value="F:DNA binding"/>
    <property type="evidence" value="ECO:0007669"/>
    <property type="project" value="UniProtKB-KW"/>
</dbReference>
<dbReference type="InterPro" id="IPR003196">
    <property type="entry name" value="TFIIF_beta"/>
</dbReference>
<keyword evidence="6" id="KW-0804">Transcription</keyword>
<evidence type="ECO:0000313" key="10">
    <source>
        <dbReference type="Ensembl" id="ENSORLP00000027984.1"/>
    </source>
</evidence>
<feature type="domain" description="TFIIF beta subunit HTH" evidence="9">
    <location>
        <begin position="227"/>
        <end position="291"/>
    </location>
</feature>
<evidence type="ECO:0000256" key="5">
    <source>
        <dbReference type="ARBA" id="ARBA00023125"/>
    </source>
</evidence>
<dbReference type="SUPFAM" id="SSF46785">
    <property type="entry name" value="Winged helix' DNA-binding domain"/>
    <property type="match status" value="1"/>
</dbReference>
<dbReference type="InterPro" id="IPR036390">
    <property type="entry name" value="WH_DNA-bd_sf"/>
</dbReference>
<sequence length="305" mass="35767">MHCFNTTQGKHISLHCGSRQISGSHYSLREKHFRGTTVETSFILTLGLCFHSRSQRHFVQRGLSVWPYPLSAEAKCEQQKILHLWIRMIHFWLQMNVCQSMHAAEKMMLSGWCEKTLFSERKSLNGESVMTYFVSLTSRCRQCHSCLELHLSPRRWSRPQGHKGNFLSLSLCCAIVRLCDRLQSESVKPQRLSQQLDRAITTVFKPVANHDFNVEFEKKKKSEGKMVRAERQVVMDMLFSAFEKHQYYSFKDLVDITKQPVTYLKEIVREIGVCNRKGAHKSSWELKPEYQHYRADDEEEEKQDS</sequence>
<name>A0A3B3H7T0_ORYLA</name>
<dbReference type="GO" id="GO:0006367">
    <property type="term" value="P:transcription initiation at RNA polymerase II promoter"/>
    <property type="evidence" value="ECO:0000318"/>
    <property type="project" value="GO_Central"/>
</dbReference>
<keyword evidence="11" id="KW-1185">Reference proteome</keyword>
<dbReference type="FunFam" id="1.10.10.10:FF:000035">
    <property type="entry name" value="General transcription factor IIF subunit 2"/>
    <property type="match status" value="1"/>
</dbReference>